<dbReference type="GO" id="GO:0006402">
    <property type="term" value="P:mRNA catabolic process"/>
    <property type="evidence" value="ECO:0007669"/>
    <property type="project" value="InterPro"/>
</dbReference>
<evidence type="ECO:0000313" key="5">
    <source>
        <dbReference type="EMBL" id="KAK0406332.1"/>
    </source>
</evidence>
<dbReference type="InterPro" id="IPR011989">
    <property type="entry name" value="ARM-like"/>
</dbReference>
<evidence type="ECO:0000256" key="2">
    <source>
        <dbReference type="ARBA" id="ARBA00006385"/>
    </source>
</evidence>
<dbReference type="InterPro" id="IPR016024">
    <property type="entry name" value="ARM-type_fold"/>
</dbReference>
<dbReference type="InterPro" id="IPR007216">
    <property type="entry name" value="CNOT9"/>
</dbReference>
<protein>
    <recommendedName>
        <fullName evidence="3">CCR4-NOT transcription complex subunit 9</fullName>
    </recommendedName>
    <alternativeName>
        <fullName evidence="4">Cell differentiation protein RQCD1 homolog</fullName>
    </alternativeName>
</protein>
<dbReference type="EMBL" id="JAUCMV010000004">
    <property type="protein sequence ID" value="KAK0406332.1"/>
    <property type="molecule type" value="Genomic_DNA"/>
</dbReference>
<evidence type="ECO:0000256" key="3">
    <source>
        <dbReference type="ARBA" id="ARBA00014171"/>
    </source>
</evidence>
<dbReference type="Proteomes" id="UP001175271">
    <property type="component" value="Unassembled WGS sequence"/>
</dbReference>
<name>A0AA39HKI1_9BILA</name>
<dbReference type="Gene3D" id="1.25.10.10">
    <property type="entry name" value="Leucine-rich Repeat Variant"/>
    <property type="match status" value="1"/>
</dbReference>
<dbReference type="GO" id="GO:0030014">
    <property type="term" value="C:CCR4-NOT complex"/>
    <property type="evidence" value="ECO:0007669"/>
    <property type="project" value="InterPro"/>
</dbReference>
<keyword evidence="6" id="KW-1185">Reference proteome</keyword>
<dbReference type="PANTHER" id="PTHR12262">
    <property type="entry name" value="CCR4-NOT TRANSCRIPTION COMPLEX SUBUNIT 9"/>
    <property type="match status" value="1"/>
</dbReference>
<gene>
    <name evidence="5" type="ORF">QR680_018512</name>
</gene>
<reference evidence="5" key="1">
    <citation type="submission" date="2023-06" db="EMBL/GenBank/DDBJ databases">
        <title>Genomic analysis of the entomopathogenic nematode Steinernema hermaphroditum.</title>
        <authorList>
            <person name="Schwarz E.M."/>
            <person name="Heppert J.K."/>
            <person name="Baniya A."/>
            <person name="Schwartz H.T."/>
            <person name="Tan C.-H."/>
            <person name="Antoshechkin I."/>
            <person name="Sternberg P.W."/>
            <person name="Goodrich-Blair H."/>
            <person name="Dillman A.R."/>
        </authorList>
    </citation>
    <scope>NUCLEOTIDE SEQUENCE</scope>
    <source>
        <strain evidence="5">PS9179</strain>
        <tissue evidence="5">Whole animal</tissue>
    </source>
</reference>
<accession>A0AA39HKI1</accession>
<dbReference type="GO" id="GO:0000932">
    <property type="term" value="C:P-body"/>
    <property type="evidence" value="ECO:0007669"/>
    <property type="project" value="UniProtKB-SubCell"/>
</dbReference>
<evidence type="ECO:0000256" key="1">
    <source>
        <dbReference type="ARBA" id="ARBA00004201"/>
    </source>
</evidence>
<organism evidence="5 6">
    <name type="scientific">Steinernema hermaphroditum</name>
    <dbReference type="NCBI Taxonomy" id="289476"/>
    <lineage>
        <taxon>Eukaryota</taxon>
        <taxon>Metazoa</taxon>
        <taxon>Ecdysozoa</taxon>
        <taxon>Nematoda</taxon>
        <taxon>Chromadorea</taxon>
        <taxon>Rhabditida</taxon>
        <taxon>Tylenchina</taxon>
        <taxon>Panagrolaimomorpha</taxon>
        <taxon>Strongyloidoidea</taxon>
        <taxon>Steinernematidae</taxon>
        <taxon>Steinernema</taxon>
    </lineage>
</organism>
<dbReference type="SUPFAM" id="SSF48371">
    <property type="entry name" value="ARM repeat"/>
    <property type="match status" value="1"/>
</dbReference>
<comment type="caution">
    <text evidence="5">The sequence shown here is derived from an EMBL/GenBank/DDBJ whole genome shotgun (WGS) entry which is preliminary data.</text>
</comment>
<dbReference type="AlphaFoldDB" id="A0AA39HKI1"/>
<sequence>MDMREEFVVKVARICDASTRSEAMRYLVRHKDACSNLAELLAETPGAIEAIFKELAAVYPQLERHTLTADITAPACNAFSLLQVIAGDKFTRPFFKKHDYSVFLLPFLYHVDSSWSAENLRLGALGVLGALLKDDDNDDVVAHLVGTPIIPLCLQIMEHDATVIISLATATPERITNVLHVLNIVVTHLTVHPSTRLLKLAIRCYISLSRNRQIFDLVKHTLPQSLKDNTFMAVFGSSRTVTCEWHCLLQMLGFEKDPAKIDFGDGLLTKEILEAVFSDTGSSDA</sequence>
<dbReference type="Pfam" id="PF04078">
    <property type="entry name" value="Rcd1"/>
    <property type="match status" value="2"/>
</dbReference>
<comment type="similarity">
    <text evidence="2">Belongs to the CNOT9 family.</text>
</comment>
<proteinExistence type="inferred from homology"/>
<evidence type="ECO:0000313" key="6">
    <source>
        <dbReference type="Proteomes" id="UP001175271"/>
    </source>
</evidence>
<evidence type="ECO:0000256" key="4">
    <source>
        <dbReference type="ARBA" id="ARBA00030283"/>
    </source>
</evidence>
<comment type="subcellular location">
    <subcellularLocation>
        <location evidence="1">Cytoplasm</location>
        <location evidence="1">P-body</location>
    </subcellularLocation>
</comment>